<protein>
    <recommendedName>
        <fullName evidence="3">Peptide deformylase</fullName>
        <shortName evidence="3">PDF</shortName>
        <ecNumber evidence="3">3.5.1.88</ecNumber>
    </recommendedName>
    <alternativeName>
        <fullName evidence="3">Polypeptide deformylase</fullName>
    </alternativeName>
</protein>
<dbReference type="OrthoDB" id="9784988at2"/>
<dbReference type="AlphaFoldDB" id="A0A1H9YXG4"/>
<feature type="binding site" evidence="3">
    <location>
        <position position="132"/>
    </location>
    <ligand>
        <name>Fe cation</name>
        <dbReference type="ChEBI" id="CHEBI:24875"/>
    </ligand>
</feature>
<dbReference type="PANTHER" id="PTHR10458">
    <property type="entry name" value="PEPTIDE DEFORMYLASE"/>
    <property type="match status" value="1"/>
</dbReference>
<dbReference type="PANTHER" id="PTHR10458:SF22">
    <property type="entry name" value="PEPTIDE DEFORMYLASE"/>
    <property type="match status" value="1"/>
</dbReference>
<dbReference type="NCBIfam" id="TIGR00079">
    <property type="entry name" value="pept_deformyl"/>
    <property type="match status" value="1"/>
</dbReference>
<keyword evidence="2 3" id="KW-0408">Iron</keyword>
<evidence type="ECO:0000313" key="5">
    <source>
        <dbReference type="Proteomes" id="UP000243819"/>
    </source>
</evidence>
<dbReference type="STRING" id="1120990.SAMN03080614_100576"/>
<keyword evidence="3" id="KW-0648">Protein biosynthesis</keyword>
<dbReference type="Proteomes" id="UP000243819">
    <property type="component" value="Unassembled WGS sequence"/>
</dbReference>
<dbReference type="EMBL" id="FOIF01000005">
    <property type="protein sequence ID" value="SES73805.1"/>
    <property type="molecule type" value="Genomic_DNA"/>
</dbReference>
<dbReference type="InterPro" id="IPR036821">
    <property type="entry name" value="Peptide_deformylase_sf"/>
</dbReference>
<sequence length="152" mass="16920">MAVRKVLKDSEPLLRKRSKEVKDINEEIITLLDDMLDTMEDYNGIGLAAPQIGVLKRVIVVKISEEGEAIELINPKIIKSKGQDRDVEGCLSIPGVYGEVTRAKEVIVEGLDREGKKRKIMGSGLLARALQHEIDHLNGVLFTDKVEKFIEG</sequence>
<keyword evidence="3" id="KW-0479">Metal-binding</keyword>
<dbReference type="InterPro" id="IPR023635">
    <property type="entry name" value="Peptide_deformylase"/>
</dbReference>
<evidence type="ECO:0000256" key="1">
    <source>
        <dbReference type="ARBA" id="ARBA00010759"/>
    </source>
</evidence>
<dbReference type="NCBIfam" id="NF001159">
    <property type="entry name" value="PRK00150.1-3"/>
    <property type="match status" value="1"/>
</dbReference>
<dbReference type="Pfam" id="PF01327">
    <property type="entry name" value="Pep_deformylase"/>
    <property type="match status" value="1"/>
</dbReference>
<feature type="binding site" evidence="3">
    <location>
        <position position="136"/>
    </location>
    <ligand>
        <name>Fe cation</name>
        <dbReference type="ChEBI" id="CHEBI:24875"/>
    </ligand>
</feature>
<accession>A0A1H9YXG4</accession>
<dbReference type="Gene3D" id="3.90.45.10">
    <property type="entry name" value="Peptide deformylase"/>
    <property type="match status" value="1"/>
</dbReference>
<comment type="cofactor">
    <cofactor evidence="3">
        <name>Fe(2+)</name>
        <dbReference type="ChEBI" id="CHEBI:29033"/>
    </cofactor>
    <text evidence="3">Binds 1 Fe(2+) ion.</text>
</comment>
<dbReference type="GO" id="GO:0006412">
    <property type="term" value="P:translation"/>
    <property type="evidence" value="ECO:0007669"/>
    <property type="project" value="UniProtKB-UniRule"/>
</dbReference>
<dbReference type="GO" id="GO:0042586">
    <property type="term" value="F:peptide deformylase activity"/>
    <property type="evidence" value="ECO:0007669"/>
    <property type="project" value="UniProtKB-UniRule"/>
</dbReference>
<dbReference type="RefSeq" id="WP_091348950.1">
    <property type="nucleotide sequence ID" value="NZ_FOIF01000005.1"/>
</dbReference>
<dbReference type="PRINTS" id="PR01576">
    <property type="entry name" value="PDEFORMYLASE"/>
</dbReference>
<dbReference type="CDD" id="cd00487">
    <property type="entry name" value="Pep_deformylase"/>
    <property type="match status" value="1"/>
</dbReference>
<dbReference type="PIRSF" id="PIRSF004749">
    <property type="entry name" value="Pep_def"/>
    <property type="match status" value="1"/>
</dbReference>
<reference evidence="5" key="1">
    <citation type="submission" date="2016-10" db="EMBL/GenBank/DDBJ databases">
        <authorList>
            <person name="Varghese N."/>
            <person name="Submissions S."/>
        </authorList>
    </citation>
    <scope>NUCLEOTIDE SEQUENCE [LARGE SCALE GENOMIC DNA]</scope>
    <source>
        <strain evidence="5">DSM 13577</strain>
    </source>
</reference>
<dbReference type="SUPFAM" id="SSF56420">
    <property type="entry name" value="Peptide deformylase"/>
    <property type="match status" value="1"/>
</dbReference>
<evidence type="ECO:0000256" key="2">
    <source>
        <dbReference type="ARBA" id="ARBA00023004"/>
    </source>
</evidence>
<evidence type="ECO:0000313" key="4">
    <source>
        <dbReference type="EMBL" id="SES73805.1"/>
    </source>
</evidence>
<feature type="binding site" evidence="3">
    <location>
        <position position="90"/>
    </location>
    <ligand>
        <name>Fe cation</name>
        <dbReference type="ChEBI" id="CHEBI:24875"/>
    </ligand>
</feature>
<comment type="catalytic activity">
    <reaction evidence="3">
        <text>N-terminal N-formyl-L-methionyl-[peptide] + H2O = N-terminal L-methionyl-[peptide] + formate</text>
        <dbReference type="Rhea" id="RHEA:24420"/>
        <dbReference type="Rhea" id="RHEA-COMP:10639"/>
        <dbReference type="Rhea" id="RHEA-COMP:10640"/>
        <dbReference type="ChEBI" id="CHEBI:15377"/>
        <dbReference type="ChEBI" id="CHEBI:15740"/>
        <dbReference type="ChEBI" id="CHEBI:49298"/>
        <dbReference type="ChEBI" id="CHEBI:64731"/>
        <dbReference type="EC" id="3.5.1.88"/>
    </reaction>
</comment>
<keyword evidence="3" id="KW-0378">Hydrolase</keyword>
<dbReference type="GO" id="GO:0046872">
    <property type="term" value="F:metal ion binding"/>
    <property type="evidence" value="ECO:0007669"/>
    <property type="project" value="UniProtKB-KW"/>
</dbReference>
<dbReference type="HAMAP" id="MF_00163">
    <property type="entry name" value="Pep_deformylase"/>
    <property type="match status" value="1"/>
</dbReference>
<evidence type="ECO:0000256" key="3">
    <source>
        <dbReference type="HAMAP-Rule" id="MF_00163"/>
    </source>
</evidence>
<gene>
    <name evidence="3" type="primary">def</name>
    <name evidence="4" type="ORF">SAMN03080614_100576</name>
</gene>
<name>A0A1H9YXG4_9FIRM</name>
<keyword evidence="5" id="KW-1185">Reference proteome</keyword>
<comment type="function">
    <text evidence="3">Removes the formyl group from the N-terminal Met of newly synthesized proteins. Requires at least a dipeptide for an efficient rate of reaction. N-terminal L-methionine is a prerequisite for activity but the enzyme has broad specificity at other positions.</text>
</comment>
<organism evidence="4 5">
    <name type="scientific">Anaerobranca gottschalkii DSM 13577</name>
    <dbReference type="NCBI Taxonomy" id="1120990"/>
    <lineage>
        <taxon>Bacteria</taxon>
        <taxon>Bacillati</taxon>
        <taxon>Bacillota</taxon>
        <taxon>Clostridia</taxon>
        <taxon>Eubacteriales</taxon>
        <taxon>Proteinivoracaceae</taxon>
        <taxon>Anaerobranca</taxon>
    </lineage>
</organism>
<proteinExistence type="inferred from homology"/>
<feature type="active site" evidence="3">
    <location>
        <position position="133"/>
    </location>
</feature>
<comment type="similarity">
    <text evidence="1 3">Belongs to the polypeptide deformylase family.</text>
</comment>
<dbReference type="EC" id="3.5.1.88" evidence="3"/>